<evidence type="ECO:0000256" key="5">
    <source>
        <dbReference type="ARBA" id="ARBA00022898"/>
    </source>
</evidence>
<dbReference type="EC" id="4.1.1.96" evidence="2"/>
<evidence type="ECO:0000256" key="11">
    <source>
        <dbReference type="PIRSR" id="PIRSR038941-1"/>
    </source>
</evidence>
<evidence type="ECO:0000313" key="14">
    <source>
        <dbReference type="Proteomes" id="UP000644507"/>
    </source>
</evidence>
<dbReference type="Gene3D" id="3.20.20.10">
    <property type="entry name" value="Alanine racemase"/>
    <property type="match status" value="1"/>
</dbReference>
<keyword evidence="4" id="KW-0210">Decarboxylase</keyword>
<evidence type="ECO:0000256" key="6">
    <source>
        <dbReference type="ARBA" id="ARBA00023066"/>
    </source>
</evidence>
<keyword evidence="7" id="KW-0456">Lyase</keyword>
<feature type="domain" description="Orn/DAP/Arg decarboxylase 2 C-terminal" evidence="12">
    <location>
        <begin position="244"/>
        <end position="352"/>
    </location>
</feature>
<evidence type="ECO:0000256" key="8">
    <source>
        <dbReference type="ARBA" id="ARBA00025802"/>
    </source>
</evidence>
<dbReference type="RefSeq" id="WP_189568552.1">
    <property type="nucleotide sequence ID" value="NZ_BMXI01000004.1"/>
</dbReference>
<gene>
    <name evidence="13" type="primary">nspC</name>
    <name evidence="13" type="ORF">GCM10007100_13070</name>
</gene>
<reference evidence="13" key="2">
    <citation type="submission" date="2020-09" db="EMBL/GenBank/DDBJ databases">
        <authorList>
            <person name="Sun Q."/>
            <person name="Kim S."/>
        </authorList>
    </citation>
    <scope>NUCLEOTIDE SEQUENCE</scope>
    <source>
        <strain evidence="13">KCTC 12988</strain>
    </source>
</reference>
<dbReference type="SUPFAM" id="SSF51419">
    <property type="entry name" value="PLP-binding barrel"/>
    <property type="match status" value="1"/>
</dbReference>
<keyword evidence="6" id="KW-0745">Spermidine biosynthesis</keyword>
<organism evidence="13 14">
    <name type="scientific">Roseibacillus persicicus</name>
    <dbReference type="NCBI Taxonomy" id="454148"/>
    <lineage>
        <taxon>Bacteria</taxon>
        <taxon>Pseudomonadati</taxon>
        <taxon>Verrucomicrobiota</taxon>
        <taxon>Verrucomicrobiia</taxon>
        <taxon>Verrucomicrobiales</taxon>
        <taxon>Verrucomicrobiaceae</taxon>
        <taxon>Roseibacillus</taxon>
    </lineage>
</organism>
<comment type="caution">
    <text evidence="13">The sequence shown here is derived from an EMBL/GenBank/DDBJ whole genome shotgun (WGS) entry which is preliminary data.</text>
</comment>
<dbReference type="InterPro" id="IPR005730">
    <property type="entry name" value="Nsp_de-COase"/>
</dbReference>
<dbReference type="CDD" id="cd06829">
    <property type="entry name" value="PLPDE_III_CANSDC"/>
    <property type="match status" value="1"/>
</dbReference>
<comment type="catalytic activity">
    <reaction evidence="9">
        <text>carboxyspermidine + H(+) = spermidine + CO2</text>
        <dbReference type="Rhea" id="RHEA:34095"/>
        <dbReference type="ChEBI" id="CHEBI:15378"/>
        <dbReference type="ChEBI" id="CHEBI:16526"/>
        <dbReference type="ChEBI" id="CHEBI:57834"/>
        <dbReference type="ChEBI" id="CHEBI:65072"/>
        <dbReference type="EC" id="4.1.1.96"/>
    </reaction>
</comment>
<name>A0A918TK66_9BACT</name>
<evidence type="ECO:0000256" key="2">
    <source>
        <dbReference type="ARBA" id="ARBA00012259"/>
    </source>
</evidence>
<dbReference type="GO" id="GO:0008836">
    <property type="term" value="F:diaminopimelate decarboxylase activity"/>
    <property type="evidence" value="ECO:0007669"/>
    <property type="project" value="TreeGrafter"/>
</dbReference>
<dbReference type="PANTHER" id="PTHR43727:SF1">
    <property type="entry name" value="CARBOXYNORSPERMIDINE_CARBOXYSPERMIDINE DECARBOXYLASE"/>
    <property type="match status" value="1"/>
</dbReference>
<proteinExistence type="inferred from homology"/>
<dbReference type="Gene3D" id="2.40.37.10">
    <property type="entry name" value="Lyase, Ornithine Decarboxylase, Chain A, domain 1"/>
    <property type="match status" value="1"/>
</dbReference>
<dbReference type="AlphaFoldDB" id="A0A918TK66"/>
<evidence type="ECO:0000256" key="9">
    <source>
        <dbReference type="ARBA" id="ARBA00047351"/>
    </source>
</evidence>
<dbReference type="GO" id="GO:0009089">
    <property type="term" value="P:lysine biosynthetic process via diaminopimelate"/>
    <property type="evidence" value="ECO:0007669"/>
    <property type="project" value="TreeGrafter"/>
</dbReference>
<dbReference type="InterPro" id="IPR009006">
    <property type="entry name" value="Ala_racemase/Decarboxylase_C"/>
</dbReference>
<evidence type="ECO:0000256" key="1">
    <source>
        <dbReference type="ARBA" id="ARBA00001933"/>
    </source>
</evidence>
<dbReference type="NCBIfam" id="TIGR01047">
    <property type="entry name" value="nspC"/>
    <property type="match status" value="1"/>
</dbReference>
<dbReference type="InterPro" id="IPR022643">
    <property type="entry name" value="De-COase2_C"/>
</dbReference>
<feature type="binding site" evidence="11">
    <location>
        <position position="276"/>
    </location>
    <ligand>
        <name>substrate</name>
    </ligand>
</feature>
<sequence length="396" mass="43597">MSQYLISLPALESNASILREVAERSGAKIVLALKAFSLWPTFAKLQPYLSGCCASGLWEAKLSQQYFGKETLTYSPAYTRGDIEELLEFTTHLDFNSLSQWKSFREVCLTHPRAQAGEIHFGLRINPLHSTGETPLYDPCSPGCRLGVTRDQLEGADLSGLSTLHFHTLCEQPASDLVSTMEAVERDFGHLLASPQFTDLNMGGGHWITKPDYDREALIALVQRIQEKYSIQVWLEPGEAVAIHTGVLHAQVLDVFESQGTRHAVLDISATCHMPDVLEMPYRPDVFLVADGEPAATPPAVCLAGENYQLATEQGPHLHRLGGPSCLAGDSIGDYAFPRPLEIGDTLVFDDMAHYTFVKSTLFNGVPHPDLALLHEGGEIETVRRFGYEDFAGRLG</sequence>
<dbReference type="Pfam" id="PF00278">
    <property type="entry name" value="Orn_DAP_Arg_deC"/>
    <property type="match status" value="1"/>
</dbReference>
<dbReference type="InterPro" id="IPR029066">
    <property type="entry name" value="PLP-binding_barrel"/>
</dbReference>
<accession>A0A918TK66</accession>
<dbReference type="Proteomes" id="UP000644507">
    <property type="component" value="Unassembled WGS sequence"/>
</dbReference>
<feature type="binding site" evidence="11">
    <location>
        <position position="239"/>
    </location>
    <ligand>
        <name>substrate</name>
    </ligand>
</feature>
<dbReference type="PIRSF" id="PIRSF038941">
    <property type="entry name" value="NspC"/>
    <property type="match status" value="1"/>
</dbReference>
<dbReference type="GO" id="GO:0045312">
    <property type="term" value="P:nor-spermidine biosynthetic process"/>
    <property type="evidence" value="ECO:0007669"/>
    <property type="project" value="InterPro"/>
</dbReference>
<evidence type="ECO:0000256" key="3">
    <source>
        <dbReference type="ARBA" id="ARBA00013633"/>
    </source>
</evidence>
<comment type="catalytic activity">
    <reaction evidence="10">
        <text>carboxynorspermidine + H(+) = norspermidine + CO2</text>
        <dbReference type="Rhea" id="RHEA:34099"/>
        <dbReference type="ChEBI" id="CHEBI:15378"/>
        <dbReference type="ChEBI" id="CHEBI:16526"/>
        <dbReference type="ChEBI" id="CHEBI:57920"/>
        <dbReference type="ChEBI" id="CHEBI:65070"/>
        <dbReference type="EC" id="4.1.1.96"/>
    </reaction>
</comment>
<comment type="cofactor">
    <cofactor evidence="1">
        <name>pyridoxal 5'-phosphate</name>
        <dbReference type="ChEBI" id="CHEBI:597326"/>
    </cofactor>
</comment>
<dbReference type="EMBL" id="BMXI01000004">
    <property type="protein sequence ID" value="GHC48556.1"/>
    <property type="molecule type" value="Genomic_DNA"/>
</dbReference>
<evidence type="ECO:0000259" key="12">
    <source>
        <dbReference type="Pfam" id="PF00278"/>
    </source>
</evidence>
<dbReference type="SUPFAM" id="SSF50621">
    <property type="entry name" value="Alanine racemase C-terminal domain-like"/>
    <property type="match status" value="1"/>
</dbReference>
<keyword evidence="5" id="KW-0663">Pyridoxal phosphate</keyword>
<evidence type="ECO:0000256" key="7">
    <source>
        <dbReference type="ARBA" id="ARBA00023239"/>
    </source>
</evidence>
<evidence type="ECO:0000256" key="10">
    <source>
        <dbReference type="ARBA" id="ARBA00047389"/>
    </source>
</evidence>
<dbReference type="GO" id="GO:0008295">
    <property type="term" value="P:spermidine biosynthetic process"/>
    <property type="evidence" value="ECO:0007669"/>
    <property type="project" value="UniProtKB-KW"/>
</dbReference>
<evidence type="ECO:0000313" key="13">
    <source>
        <dbReference type="EMBL" id="GHC48556.1"/>
    </source>
</evidence>
<dbReference type="PANTHER" id="PTHR43727">
    <property type="entry name" value="DIAMINOPIMELATE DECARBOXYLASE"/>
    <property type="match status" value="1"/>
</dbReference>
<evidence type="ECO:0000256" key="4">
    <source>
        <dbReference type="ARBA" id="ARBA00022793"/>
    </source>
</evidence>
<comment type="similarity">
    <text evidence="8">Belongs to the Orn/Lys/Arg decarboxylase class-II family. NspC subfamily.</text>
</comment>
<reference evidence="13" key="1">
    <citation type="journal article" date="2014" name="Int. J. Syst. Evol. Microbiol.">
        <title>Complete genome sequence of Corynebacterium casei LMG S-19264T (=DSM 44701T), isolated from a smear-ripened cheese.</title>
        <authorList>
            <consortium name="US DOE Joint Genome Institute (JGI-PGF)"/>
            <person name="Walter F."/>
            <person name="Albersmeier A."/>
            <person name="Kalinowski J."/>
            <person name="Ruckert C."/>
        </authorList>
    </citation>
    <scope>NUCLEOTIDE SEQUENCE</scope>
    <source>
        <strain evidence="13">KCTC 12988</strain>
    </source>
</reference>
<keyword evidence="14" id="KW-1185">Reference proteome</keyword>
<protein>
    <recommendedName>
        <fullName evidence="3">Carboxynorspermidine/carboxyspermidine decarboxylase</fullName>
        <ecNumber evidence="2">4.1.1.96</ecNumber>
    </recommendedName>
</protein>